<reference evidence="1 2" key="1">
    <citation type="submission" date="2019-02" db="EMBL/GenBank/DDBJ databases">
        <authorList>
            <person name="Li Y."/>
        </authorList>
    </citation>
    <scope>NUCLEOTIDE SEQUENCE [LARGE SCALE GENOMIC DNA]</scope>
    <source>
        <strain evidence="1 2">3-7</strain>
    </source>
</reference>
<dbReference type="EMBL" id="SGIS01000012">
    <property type="protein sequence ID" value="RZF64622.1"/>
    <property type="molecule type" value="Genomic_DNA"/>
</dbReference>
<sequence length="129" mass="13821">MNVGTWSTESFGNDAALDWFGELRKASSPLTFIEETLNRGWTDSVVAASAVLATLGGHNKIVVHPDVADWCAGKAAPPAALKQDALNAIQAILDDPEADTHDAWAENGEDDADYLAWLSTLRSVQDGLR</sequence>
<comment type="caution">
    <text evidence="1">The sequence shown here is derived from an EMBL/GenBank/DDBJ whole genome shotgun (WGS) entry which is preliminary data.</text>
</comment>
<dbReference type="InterPro" id="IPR025355">
    <property type="entry name" value="DUF4259"/>
</dbReference>
<evidence type="ECO:0000313" key="1">
    <source>
        <dbReference type="EMBL" id="RZF64622.1"/>
    </source>
</evidence>
<dbReference type="RefSeq" id="WP_130156788.1">
    <property type="nucleotide sequence ID" value="NZ_SGIS01000012.1"/>
</dbReference>
<evidence type="ECO:0000313" key="2">
    <source>
        <dbReference type="Proteomes" id="UP000292085"/>
    </source>
</evidence>
<dbReference type="Proteomes" id="UP000292085">
    <property type="component" value="Unassembled WGS sequence"/>
</dbReference>
<dbReference type="OrthoDB" id="7594887at2"/>
<accession>A0A4Q6Y2Z3</accession>
<keyword evidence="2" id="KW-1185">Reference proteome</keyword>
<name>A0A4Q6Y2Z3_9SPHN</name>
<organism evidence="1 2">
    <name type="scientific">Sphingomonas populi</name>
    <dbReference type="NCBI Taxonomy" id="2484750"/>
    <lineage>
        <taxon>Bacteria</taxon>
        <taxon>Pseudomonadati</taxon>
        <taxon>Pseudomonadota</taxon>
        <taxon>Alphaproteobacteria</taxon>
        <taxon>Sphingomonadales</taxon>
        <taxon>Sphingomonadaceae</taxon>
        <taxon>Sphingomonas</taxon>
    </lineage>
</organism>
<gene>
    <name evidence="1" type="ORF">EWE75_09485</name>
</gene>
<protein>
    <submittedName>
        <fullName evidence="1">DUF4259 domain-containing protein</fullName>
    </submittedName>
</protein>
<proteinExistence type="predicted"/>
<dbReference type="Pfam" id="PF14078">
    <property type="entry name" value="DUF4259"/>
    <property type="match status" value="1"/>
</dbReference>
<dbReference type="AlphaFoldDB" id="A0A4Q6Y2Z3"/>